<evidence type="ECO:0000256" key="4">
    <source>
        <dbReference type="ARBA" id="ARBA00022490"/>
    </source>
</evidence>
<dbReference type="PANTHER" id="PTHR43788:SF8">
    <property type="entry name" value="DNA-BINDING PROTEIN SMUBP-2"/>
    <property type="match status" value="1"/>
</dbReference>
<dbReference type="InterPro" id="IPR041677">
    <property type="entry name" value="DNA2/NAM7_AAA_11"/>
</dbReference>
<evidence type="ECO:0000259" key="10">
    <source>
        <dbReference type="SMART" id="SM00382"/>
    </source>
</evidence>
<dbReference type="InterPro" id="IPR003593">
    <property type="entry name" value="AAA+_ATPase"/>
</dbReference>
<protein>
    <recommendedName>
        <fullName evidence="3">DNA helicase</fullName>
        <ecNumber evidence="3">3.6.4.12</ecNumber>
    </recommendedName>
</protein>
<gene>
    <name evidence="12" type="ORF">AKJ38_00630</name>
</gene>
<dbReference type="Pfam" id="PF03880">
    <property type="entry name" value="DbpA"/>
    <property type="match status" value="1"/>
</dbReference>
<organism evidence="12 13">
    <name type="scientific">candidate division MSBL1 archaeon SCGC-AAA259I14</name>
    <dbReference type="NCBI Taxonomy" id="1698268"/>
    <lineage>
        <taxon>Archaea</taxon>
        <taxon>Methanobacteriati</taxon>
        <taxon>Methanobacteriota</taxon>
        <taxon>candidate division MSBL1</taxon>
    </lineage>
</organism>
<keyword evidence="8" id="KW-0067">ATP-binding</keyword>
<dbReference type="GO" id="GO:0003723">
    <property type="term" value="F:RNA binding"/>
    <property type="evidence" value="ECO:0007669"/>
    <property type="project" value="InterPro"/>
</dbReference>
<dbReference type="Pfam" id="PF13086">
    <property type="entry name" value="AAA_11"/>
    <property type="match status" value="1"/>
</dbReference>
<dbReference type="SUPFAM" id="SSF52540">
    <property type="entry name" value="P-loop containing nucleoside triphosphate hydrolases"/>
    <property type="match status" value="1"/>
</dbReference>
<keyword evidence="13" id="KW-1185">Reference proteome</keyword>
<keyword evidence="4" id="KW-0963">Cytoplasm</keyword>
<dbReference type="AlphaFoldDB" id="A0A133UU18"/>
<dbReference type="InterPro" id="IPR041679">
    <property type="entry name" value="DNA2/NAM7-like_C"/>
</dbReference>
<keyword evidence="9" id="KW-0175">Coiled coil</keyword>
<evidence type="ECO:0000313" key="13">
    <source>
        <dbReference type="Proteomes" id="UP000070414"/>
    </source>
</evidence>
<evidence type="ECO:0000256" key="8">
    <source>
        <dbReference type="ARBA" id="ARBA00022840"/>
    </source>
</evidence>
<dbReference type="Gene3D" id="3.40.50.300">
    <property type="entry name" value="P-loop containing nucleotide triphosphate hydrolases"/>
    <property type="match status" value="2"/>
</dbReference>
<evidence type="ECO:0000256" key="5">
    <source>
        <dbReference type="ARBA" id="ARBA00022741"/>
    </source>
</evidence>
<dbReference type="Gene3D" id="3.30.70.330">
    <property type="match status" value="1"/>
</dbReference>
<dbReference type="PANTHER" id="PTHR43788">
    <property type="entry name" value="DNA2/NAM7 HELICASE FAMILY MEMBER"/>
    <property type="match status" value="1"/>
</dbReference>
<dbReference type="GO" id="GO:0016787">
    <property type="term" value="F:hydrolase activity"/>
    <property type="evidence" value="ECO:0007669"/>
    <property type="project" value="UniProtKB-KW"/>
</dbReference>
<dbReference type="CDD" id="cd18808">
    <property type="entry name" value="SF1_C_Upf1"/>
    <property type="match status" value="1"/>
</dbReference>
<dbReference type="InterPro" id="IPR005580">
    <property type="entry name" value="DbpA/CsdA_RNA-bd_dom"/>
</dbReference>
<evidence type="ECO:0000313" key="12">
    <source>
        <dbReference type="EMBL" id="KXA97647.1"/>
    </source>
</evidence>
<feature type="domain" description="Helicase ATP-binding" evidence="11">
    <location>
        <begin position="255"/>
        <end position="530"/>
    </location>
</feature>
<dbReference type="InterPro" id="IPR047187">
    <property type="entry name" value="SF1_C_Upf1"/>
</dbReference>
<dbReference type="InterPro" id="IPR004483">
    <property type="entry name" value="SMUBP-2/Hcs1-like"/>
</dbReference>
<name>A0A133UU18_9EURY</name>
<dbReference type="SMART" id="SM00382">
    <property type="entry name" value="AAA"/>
    <property type="match status" value="1"/>
</dbReference>
<feature type="coiled-coil region" evidence="9">
    <location>
        <begin position="238"/>
        <end position="265"/>
    </location>
</feature>
<dbReference type="EMBL" id="LHXS01000006">
    <property type="protein sequence ID" value="KXA97647.1"/>
    <property type="molecule type" value="Genomic_DNA"/>
</dbReference>
<evidence type="ECO:0000256" key="2">
    <source>
        <dbReference type="ARBA" id="ARBA00007913"/>
    </source>
</evidence>
<dbReference type="GO" id="GO:0043139">
    <property type="term" value="F:5'-3' DNA helicase activity"/>
    <property type="evidence" value="ECO:0007669"/>
    <property type="project" value="TreeGrafter"/>
</dbReference>
<comment type="subcellular location">
    <subcellularLocation>
        <location evidence="1">Cytoplasm</location>
    </subcellularLocation>
</comment>
<dbReference type="Pfam" id="PF13087">
    <property type="entry name" value="AAA_12"/>
    <property type="match status" value="1"/>
</dbReference>
<sequence length="744" mass="83490">MEEKLYVVGLPENSGPGDVLGAIANETDVQGSKVGEINVKGSIATVFVSKEEANAVVEGLHNVSGEPVKVVCEEKDGSRFHFVKLAELVEIEREEEMRRHETEIRNISGSEREKKGRAILHLRGKDEGTGLGGKQLVKFVRQRQGEPLPENEIGVGDLVMLSKNDPLRDDNPTGTVAEKSNYSITVAFDTKPPGFLFEKGVRCDLYVNDITYQRQLDALMQVFEASGSRLEELGLKTLGEREIEFEEADEKIDFLNEELNSSQKEAVRRALSAEDFFLIHGPPGTGKTVTCVEVARQVLREGEDVLCVADSNTAVDNLVEWLAEDGEKVVRIGHPARVTPILRKHTLDEIVQQNEKYQKSQELREKAMDLVEKQDELTHPGGRWRRGMSDDMIKSLARKGKGSRGVPPSRIKEMASWLEIQEKVDELFTEIERLEQEAIDEIIDWADVVCATNSGCGSDLMSERRFDTVIIDEATQATEPSCWIPIKLSSRVIMAGDHKQLPPTVLSEDAKDLNKTLFESLIERHDVDIRTVLKIQYRMHEKIMNFPNREFYDGVLKADSSVARHTLRDLTSFHPNSDYGKVSEKVIHPDKPIVFIDTKNLEASERVRKGSTSKENPKEAHIATSISSKFLGLGLEPENIAIIAPYDDQVDLINGRIEEENLEVDTVDGFQGREKEVVILSLVRSNREKNVGFLEDVRRLNVSITRAKRKLIIIGNSSTVSTHETYSSLIDYISENGEVIIPEE</sequence>
<dbReference type="Pfam" id="PF21138">
    <property type="entry name" value="SMUBP-2_HCS1_1B"/>
    <property type="match status" value="1"/>
</dbReference>
<evidence type="ECO:0000259" key="11">
    <source>
        <dbReference type="SMART" id="SM00487"/>
    </source>
</evidence>
<dbReference type="InterPro" id="IPR027417">
    <property type="entry name" value="P-loop_NTPase"/>
</dbReference>
<feature type="domain" description="AAA+ ATPase" evidence="10">
    <location>
        <begin position="273"/>
        <end position="533"/>
    </location>
</feature>
<dbReference type="InterPro" id="IPR050534">
    <property type="entry name" value="Coronavir_polyprotein_1ab"/>
</dbReference>
<dbReference type="EC" id="3.6.4.12" evidence="3"/>
<evidence type="ECO:0000256" key="1">
    <source>
        <dbReference type="ARBA" id="ARBA00004496"/>
    </source>
</evidence>
<dbReference type="GO" id="GO:0005737">
    <property type="term" value="C:cytoplasm"/>
    <property type="evidence" value="ECO:0007669"/>
    <property type="project" value="UniProtKB-SubCell"/>
</dbReference>
<keyword evidence="7" id="KW-0347">Helicase</keyword>
<dbReference type="InterPro" id="IPR014001">
    <property type="entry name" value="Helicase_ATP-bd"/>
</dbReference>
<evidence type="ECO:0000256" key="3">
    <source>
        <dbReference type="ARBA" id="ARBA00012551"/>
    </source>
</evidence>
<dbReference type="FunFam" id="3.40.50.300:FF:000326">
    <property type="entry name" value="P-loop containing nucleoside triphosphate hydrolase"/>
    <property type="match status" value="1"/>
</dbReference>
<dbReference type="InterPro" id="IPR012677">
    <property type="entry name" value="Nucleotide-bd_a/b_plait_sf"/>
</dbReference>
<dbReference type="NCBIfam" id="TIGR00376">
    <property type="entry name" value="IGHMBP2 family helicase"/>
    <property type="match status" value="1"/>
</dbReference>
<dbReference type="GO" id="GO:0005524">
    <property type="term" value="F:ATP binding"/>
    <property type="evidence" value="ECO:0007669"/>
    <property type="project" value="UniProtKB-KW"/>
</dbReference>
<evidence type="ECO:0000256" key="9">
    <source>
        <dbReference type="SAM" id="Coils"/>
    </source>
</evidence>
<comment type="caution">
    <text evidence="12">The sequence shown here is derived from an EMBL/GenBank/DDBJ whole genome shotgun (WGS) entry which is preliminary data.</text>
</comment>
<dbReference type="PATRIC" id="fig|1698268.3.peg.692"/>
<keyword evidence="6" id="KW-0378">Hydrolase</keyword>
<proteinExistence type="inferred from homology"/>
<dbReference type="Gene3D" id="2.40.30.270">
    <property type="match status" value="1"/>
</dbReference>
<accession>A0A133UU18</accession>
<evidence type="ECO:0000256" key="7">
    <source>
        <dbReference type="ARBA" id="ARBA00022806"/>
    </source>
</evidence>
<evidence type="ECO:0000256" key="6">
    <source>
        <dbReference type="ARBA" id="ARBA00022801"/>
    </source>
</evidence>
<dbReference type="InterPro" id="IPR048761">
    <property type="entry name" value="SMUBP-2_HCS1_1B"/>
</dbReference>
<dbReference type="GO" id="GO:0005694">
    <property type="term" value="C:chromosome"/>
    <property type="evidence" value="ECO:0007669"/>
    <property type="project" value="UniProtKB-ARBA"/>
</dbReference>
<comment type="similarity">
    <text evidence="2">Belongs to the DNA2/NAM7 helicase family.</text>
</comment>
<dbReference type="Proteomes" id="UP000070414">
    <property type="component" value="Unassembled WGS sequence"/>
</dbReference>
<keyword evidence="5" id="KW-0547">Nucleotide-binding</keyword>
<dbReference type="SMART" id="SM00487">
    <property type="entry name" value="DEXDc"/>
    <property type="match status" value="1"/>
</dbReference>
<reference evidence="12 13" key="1">
    <citation type="journal article" date="2016" name="Sci. Rep.">
        <title>Metabolic traits of an uncultured archaeal lineage -MSBL1- from brine pools of the Red Sea.</title>
        <authorList>
            <person name="Mwirichia R."/>
            <person name="Alam I."/>
            <person name="Rashid M."/>
            <person name="Vinu M."/>
            <person name="Ba-Alawi W."/>
            <person name="Anthony Kamau A."/>
            <person name="Kamanda Ngugi D."/>
            <person name="Goker M."/>
            <person name="Klenk H.P."/>
            <person name="Bajic V."/>
            <person name="Stingl U."/>
        </authorList>
    </citation>
    <scope>NUCLEOTIDE SEQUENCE [LARGE SCALE GENOMIC DNA]</scope>
    <source>
        <strain evidence="12">SCGC-AAA259I14</strain>
    </source>
</reference>
<dbReference type="GO" id="GO:0003677">
    <property type="term" value="F:DNA binding"/>
    <property type="evidence" value="ECO:0007669"/>
    <property type="project" value="InterPro"/>
</dbReference>